<dbReference type="AlphaFoldDB" id="A0A6A6I0E2"/>
<dbReference type="GeneID" id="54589233"/>
<name>A0A6A6I0E2_9PLEO</name>
<sequence length="236" mass="27603">MSCNPDDLIHPFRCPERLFGDFNDMPRYQEPLRDVPSILLAHISRPDVYAAEPDWTSLMGYFLSKGRQGYGNLQDLYVFITRFVLPLTIIDNRKMVLDMYLARRDLPSNIRLRYDAWNINDHVRPDMEPVSFPALDIPVRSVVPSDPTPNGTDFLQWLNMPPNTPLSVPVQLQHRRSQLDLYLNEHESVIRRIVPGALLLRTARVLHLFWWLAGNNARLRYYQQQDWVGVETEIYA</sequence>
<dbReference type="OrthoDB" id="3780599at2759"/>
<reference evidence="1" key="1">
    <citation type="journal article" date="2020" name="Stud. Mycol.">
        <title>101 Dothideomycetes genomes: a test case for predicting lifestyles and emergence of pathogens.</title>
        <authorList>
            <person name="Haridas S."/>
            <person name="Albert R."/>
            <person name="Binder M."/>
            <person name="Bloem J."/>
            <person name="Labutti K."/>
            <person name="Salamov A."/>
            <person name="Andreopoulos B."/>
            <person name="Baker S."/>
            <person name="Barry K."/>
            <person name="Bills G."/>
            <person name="Bluhm B."/>
            <person name="Cannon C."/>
            <person name="Castanera R."/>
            <person name="Culley D."/>
            <person name="Daum C."/>
            <person name="Ezra D."/>
            <person name="Gonzalez J."/>
            <person name="Henrissat B."/>
            <person name="Kuo A."/>
            <person name="Liang C."/>
            <person name="Lipzen A."/>
            <person name="Lutzoni F."/>
            <person name="Magnuson J."/>
            <person name="Mondo S."/>
            <person name="Nolan M."/>
            <person name="Ohm R."/>
            <person name="Pangilinan J."/>
            <person name="Park H.-J."/>
            <person name="Ramirez L."/>
            <person name="Alfaro M."/>
            <person name="Sun H."/>
            <person name="Tritt A."/>
            <person name="Yoshinaga Y."/>
            <person name="Zwiers L.-H."/>
            <person name="Turgeon B."/>
            <person name="Goodwin S."/>
            <person name="Spatafora J."/>
            <person name="Crous P."/>
            <person name="Grigoriev I."/>
        </authorList>
    </citation>
    <scope>NUCLEOTIDE SEQUENCE</scope>
    <source>
        <strain evidence="1">CBS 122368</strain>
    </source>
</reference>
<gene>
    <name evidence="1" type="ORF">BU26DRAFT_609109</name>
</gene>
<accession>A0A6A6I0E2</accession>
<protein>
    <submittedName>
        <fullName evidence="1">Uncharacterized protein</fullName>
    </submittedName>
</protein>
<dbReference type="Proteomes" id="UP000800094">
    <property type="component" value="Unassembled WGS sequence"/>
</dbReference>
<keyword evidence="2" id="KW-1185">Reference proteome</keyword>
<proteinExistence type="predicted"/>
<organism evidence="1 2">
    <name type="scientific">Trematosphaeria pertusa</name>
    <dbReference type="NCBI Taxonomy" id="390896"/>
    <lineage>
        <taxon>Eukaryota</taxon>
        <taxon>Fungi</taxon>
        <taxon>Dikarya</taxon>
        <taxon>Ascomycota</taxon>
        <taxon>Pezizomycotina</taxon>
        <taxon>Dothideomycetes</taxon>
        <taxon>Pleosporomycetidae</taxon>
        <taxon>Pleosporales</taxon>
        <taxon>Massarineae</taxon>
        <taxon>Trematosphaeriaceae</taxon>
        <taxon>Trematosphaeria</taxon>
    </lineage>
</organism>
<dbReference type="EMBL" id="ML987204">
    <property type="protein sequence ID" value="KAF2243781.1"/>
    <property type="molecule type" value="Genomic_DNA"/>
</dbReference>
<evidence type="ECO:0000313" key="2">
    <source>
        <dbReference type="Proteomes" id="UP000800094"/>
    </source>
</evidence>
<dbReference type="RefSeq" id="XP_033678785.1">
    <property type="nucleotide sequence ID" value="XM_033835903.1"/>
</dbReference>
<evidence type="ECO:0000313" key="1">
    <source>
        <dbReference type="EMBL" id="KAF2243781.1"/>
    </source>
</evidence>